<proteinExistence type="predicted"/>
<evidence type="ECO:0000256" key="1">
    <source>
        <dbReference type="SAM" id="MobiDB-lite"/>
    </source>
</evidence>
<dbReference type="InterPro" id="IPR040610">
    <property type="entry name" value="SNRNP25_ubiquitin"/>
</dbReference>
<dbReference type="Pfam" id="PF18036">
    <property type="entry name" value="Ubiquitin_4"/>
    <property type="match status" value="1"/>
</dbReference>
<evidence type="ECO:0000259" key="2">
    <source>
        <dbReference type="Pfam" id="PF18036"/>
    </source>
</evidence>
<keyword evidence="3" id="KW-1185">Reference proteome</keyword>
<dbReference type="PANTHER" id="PTHR14942:SF9">
    <property type="entry name" value="OS02G0188500 PROTEIN"/>
    <property type="match status" value="1"/>
</dbReference>
<dbReference type="SUPFAM" id="SSF54236">
    <property type="entry name" value="Ubiquitin-like"/>
    <property type="match status" value="1"/>
</dbReference>
<organism evidence="3 4">
    <name type="scientific">Ziziphus jujuba</name>
    <name type="common">Chinese jujube</name>
    <name type="synonym">Ziziphus sativa</name>
    <dbReference type="NCBI Taxonomy" id="326968"/>
    <lineage>
        <taxon>Eukaryota</taxon>
        <taxon>Viridiplantae</taxon>
        <taxon>Streptophyta</taxon>
        <taxon>Embryophyta</taxon>
        <taxon>Tracheophyta</taxon>
        <taxon>Spermatophyta</taxon>
        <taxon>Magnoliopsida</taxon>
        <taxon>eudicotyledons</taxon>
        <taxon>Gunneridae</taxon>
        <taxon>Pentapetalae</taxon>
        <taxon>rosids</taxon>
        <taxon>fabids</taxon>
        <taxon>Rosales</taxon>
        <taxon>Rhamnaceae</taxon>
        <taxon>Paliureae</taxon>
        <taxon>Ziziphus</taxon>
    </lineage>
</organism>
<gene>
    <name evidence="4" type="primary">LOC107407983</name>
</gene>
<dbReference type="CDD" id="cd17058">
    <property type="entry name" value="Ubl_SNRNP25"/>
    <property type="match status" value="1"/>
</dbReference>
<dbReference type="RefSeq" id="XP_015870817.2">
    <property type="nucleotide sequence ID" value="XM_016015331.4"/>
</dbReference>
<dbReference type="Gene3D" id="3.10.20.90">
    <property type="entry name" value="Phosphatidylinositol 3-kinase Catalytic Subunit, Chain A, domain 1"/>
    <property type="match status" value="1"/>
</dbReference>
<feature type="domain" description="SNRNP25 ubiquitin-like" evidence="2">
    <location>
        <begin position="64"/>
        <end position="149"/>
    </location>
</feature>
<evidence type="ECO:0000313" key="4">
    <source>
        <dbReference type="RefSeq" id="XP_015870817.2"/>
    </source>
</evidence>
<evidence type="ECO:0000313" key="3">
    <source>
        <dbReference type="Proteomes" id="UP001652623"/>
    </source>
</evidence>
<dbReference type="InterPro" id="IPR039690">
    <property type="entry name" value="SNRNP25"/>
</dbReference>
<dbReference type="GO" id="GO:0000398">
    <property type="term" value="P:mRNA splicing, via spliceosome"/>
    <property type="evidence" value="ECO:0007669"/>
    <property type="project" value="InterPro"/>
</dbReference>
<feature type="region of interest" description="Disordered" evidence="1">
    <location>
        <begin position="1"/>
        <end position="22"/>
    </location>
</feature>
<dbReference type="FunCoup" id="A0A6P3Z9F1">
    <property type="interactions" value="383"/>
</dbReference>
<reference evidence="3" key="1">
    <citation type="submission" date="2025-05" db="UniProtKB">
        <authorList>
            <consortium name="RefSeq"/>
        </authorList>
    </citation>
    <scope>NUCLEOTIDE SEQUENCE [LARGE SCALE GENOMIC DNA]</scope>
</reference>
<dbReference type="KEGG" id="zju:107407983"/>
<dbReference type="GeneID" id="107407983"/>
<dbReference type="AlphaFoldDB" id="A0A6P3Z9F1"/>
<dbReference type="Proteomes" id="UP001652623">
    <property type="component" value="Chromosome 1"/>
</dbReference>
<sequence>MRLRSNSNQEERHSSSTSRSRGTKNLRVLIERRCLAPLTLNDNVGDGNVRNYSSYQKLPQLHLLKLSVLKLDGSAFEVLVARNATISELKQAIEEVFTSVSKEEGHGIAWSLVWGHFCLCYEGHKLINDKSYIRNYGIKEGDQLQFIRHMCINFSPLEKRSEKESTVFWKKQSVLTDKENTNIDGEQEENFVQAQFKMPQFVRGWLSYSRLWGGLKKGIRLQESSYEIGPAWLRNIG</sequence>
<reference evidence="4" key="2">
    <citation type="submission" date="2025-08" db="UniProtKB">
        <authorList>
            <consortium name="RefSeq"/>
        </authorList>
    </citation>
    <scope>IDENTIFICATION</scope>
    <source>
        <tissue evidence="4">Seedling</tissue>
    </source>
</reference>
<dbReference type="InParanoid" id="A0A6P3Z9F1"/>
<name>A0A6P3Z9F1_ZIZJJ</name>
<accession>A0A6P3Z9F1</accession>
<protein>
    <submittedName>
        <fullName evidence="4">Uncharacterized protein LOC107407983</fullName>
    </submittedName>
</protein>
<dbReference type="InterPro" id="IPR029071">
    <property type="entry name" value="Ubiquitin-like_domsf"/>
</dbReference>
<dbReference type="PANTHER" id="PTHR14942">
    <property type="entry name" value="U11/U12 SMALL NUCLEAR RIBONUCLEOPROTEIN 25 KDA PROTEIN"/>
    <property type="match status" value="1"/>
</dbReference>